<feature type="binding site" evidence="12">
    <location>
        <begin position="101"/>
        <end position="104"/>
    </location>
    <ligand>
        <name>NAD(+)</name>
        <dbReference type="ChEBI" id="CHEBI:57540"/>
    </ligand>
</feature>
<proteinExistence type="inferred from homology"/>
<evidence type="ECO:0000256" key="4">
    <source>
        <dbReference type="ARBA" id="ARBA00022915"/>
    </source>
</evidence>
<evidence type="ECO:0000256" key="1">
    <source>
        <dbReference type="ARBA" id="ARBA00006642"/>
    </source>
</evidence>
<comment type="catalytic activity">
    <reaction evidence="10 12">
        <text>(S)-2,3,4,5-tetrahydrodipicolinate + NADP(+) + H2O = (2S,4S)-4-hydroxy-2,3,4,5-tetrahydrodipicolinate + NADPH + H(+)</text>
        <dbReference type="Rhea" id="RHEA:35331"/>
        <dbReference type="ChEBI" id="CHEBI:15377"/>
        <dbReference type="ChEBI" id="CHEBI:15378"/>
        <dbReference type="ChEBI" id="CHEBI:16845"/>
        <dbReference type="ChEBI" id="CHEBI:57783"/>
        <dbReference type="ChEBI" id="CHEBI:58349"/>
        <dbReference type="ChEBI" id="CHEBI:67139"/>
        <dbReference type="EC" id="1.17.1.8"/>
    </reaction>
</comment>
<dbReference type="GO" id="GO:0008839">
    <property type="term" value="F:4-hydroxy-tetrahydrodipicolinate reductase"/>
    <property type="evidence" value="ECO:0007669"/>
    <property type="project" value="UniProtKB-EC"/>
</dbReference>
<dbReference type="PIRSF" id="PIRSF000161">
    <property type="entry name" value="DHPR"/>
    <property type="match status" value="1"/>
</dbReference>
<protein>
    <recommendedName>
        <fullName evidence="9 12">4-hydroxy-tetrahydrodipicolinate reductase</fullName>
        <shortName evidence="12">HTPA reductase</shortName>
        <ecNumber evidence="9 12">1.17.1.8</ecNumber>
    </recommendedName>
</protein>
<evidence type="ECO:0000256" key="7">
    <source>
        <dbReference type="ARBA" id="ARBA00023154"/>
    </source>
</evidence>
<evidence type="ECO:0000313" key="16">
    <source>
        <dbReference type="Proteomes" id="UP000176629"/>
    </source>
</evidence>
<evidence type="ECO:0000256" key="6">
    <source>
        <dbReference type="ARBA" id="ARBA00023027"/>
    </source>
</evidence>
<dbReference type="GO" id="GO:0005737">
    <property type="term" value="C:cytoplasm"/>
    <property type="evidence" value="ECO:0007669"/>
    <property type="project" value="UniProtKB-SubCell"/>
</dbReference>
<feature type="domain" description="Dihydrodipicolinate reductase C-terminal" evidence="14">
    <location>
        <begin position="107"/>
        <end position="219"/>
    </location>
</feature>
<keyword evidence="2 12" id="KW-0028">Amino-acid biosynthesis</keyword>
<dbReference type="Pfam" id="PF01113">
    <property type="entry name" value="DapB_N"/>
    <property type="match status" value="1"/>
</dbReference>
<feature type="active site" description="Proton donor" evidence="12">
    <location>
        <position position="140"/>
    </location>
</feature>
<feature type="binding site" evidence="12">
    <location>
        <position position="34"/>
    </location>
    <ligand>
        <name>NADP(+)</name>
        <dbReference type="ChEBI" id="CHEBI:58349"/>
    </ligand>
</feature>
<evidence type="ECO:0000256" key="5">
    <source>
        <dbReference type="ARBA" id="ARBA00023002"/>
    </source>
</evidence>
<dbReference type="STRING" id="1801773.A3A03_01145"/>
<dbReference type="HAMAP" id="MF_00102">
    <property type="entry name" value="DapB"/>
    <property type="match status" value="1"/>
</dbReference>
<dbReference type="InterPro" id="IPR036291">
    <property type="entry name" value="NAD(P)-bd_dom_sf"/>
</dbReference>
<feature type="binding site" evidence="12">
    <location>
        <begin position="76"/>
        <end position="78"/>
    </location>
    <ligand>
        <name>NAD(+)</name>
        <dbReference type="ChEBI" id="CHEBI:57540"/>
    </ligand>
</feature>
<keyword evidence="6 12" id="KW-0520">NAD</keyword>
<comment type="pathway">
    <text evidence="8 12">Amino-acid biosynthesis; L-lysine biosynthesis via DAP pathway; (S)-tetrahydrodipicolinate from L-aspartate: step 4/4.</text>
</comment>
<feature type="domain" description="Dihydrodipicolinate reductase N-terminal" evidence="13">
    <location>
        <begin position="1"/>
        <end position="104"/>
    </location>
</feature>
<dbReference type="PANTHER" id="PTHR20836">
    <property type="entry name" value="DIHYDRODIPICOLINATE REDUCTASE"/>
    <property type="match status" value="1"/>
</dbReference>
<dbReference type="EMBL" id="MFUX01000014">
    <property type="protein sequence ID" value="OGI94655.1"/>
    <property type="molecule type" value="Genomic_DNA"/>
</dbReference>
<evidence type="ECO:0000259" key="13">
    <source>
        <dbReference type="Pfam" id="PF01113"/>
    </source>
</evidence>
<dbReference type="GO" id="GO:0051287">
    <property type="term" value="F:NAD binding"/>
    <property type="evidence" value="ECO:0007669"/>
    <property type="project" value="UniProtKB-UniRule"/>
</dbReference>
<dbReference type="CDD" id="cd02274">
    <property type="entry name" value="DHDPR_N"/>
    <property type="match status" value="1"/>
</dbReference>
<reference evidence="15 16" key="1">
    <citation type="journal article" date="2016" name="Nat. Commun.">
        <title>Thousands of microbial genomes shed light on interconnected biogeochemical processes in an aquifer system.</title>
        <authorList>
            <person name="Anantharaman K."/>
            <person name="Brown C.T."/>
            <person name="Hug L.A."/>
            <person name="Sharon I."/>
            <person name="Castelle C.J."/>
            <person name="Probst A.J."/>
            <person name="Thomas B.C."/>
            <person name="Singh A."/>
            <person name="Wilkins M.J."/>
            <person name="Karaoz U."/>
            <person name="Brodie E.L."/>
            <person name="Williams K.H."/>
            <person name="Hubbard S.S."/>
            <person name="Banfield J.F."/>
        </authorList>
    </citation>
    <scope>NUCLEOTIDE SEQUENCE [LARGE SCALE GENOMIC DNA]</scope>
</reference>
<evidence type="ECO:0000256" key="8">
    <source>
        <dbReference type="ARBA" id="ARBA00037922"/>
    </source>
</evidence>
<dbReference type="Proteomes" id="UP000176629">
    <property type="component" value="Unassembled WGS sequence"/>
</dbReference>
<comment type="subcellular location">
    <subcellularLocation>
        <location evidence="12">Cytoplasm</location>
    </subcellularLocation>
</comment>
<keyword evidence="7 12" id="KW-0457">Lysine biosynthesis</keyword>
<comment type="subunit">
    <text evidence="12">Homotetramer.</text>
</comment>
<dbReference type="UniPathway" id="UPA00034">
    <property type="reaction ID" value="UER00018"/>
</dbReference>
<keyword evidence="12" id="KW-0963">Cytoplasm</keyword>
<comment type="caution">
    <text evidence="12">Was originally thought to be a dihydrodipicolinate reductase (DHDPR), catalyzing the conversion of dihydrodipicolinate to tetrahydrodipicolinate. However, it was shown in E.coli that the substrate of the enzymatic reaction is not dihydrodipicolinate (DHDP) but in fact (2S,4S)-4-hydroxy-2,3,4,5-tetrahydrodipicolinic acid (HTPA), the product released by the DapA-catalyzed reaction.</text>
</comment>
<dbReference type="Gene3D" id="3.40.50.720">
    <property type="entry name" value="NAD(P)-binding Rossmann-like Domain"/>
    <property type="match status" value="2"/>
</dbReference>
<dbReference type="AlphaFoldDB" id="A0A1F6XKH6"/>
<feature type="binding site" evidence="12">
    <location>
        <begin position="146"/>
        <end position="147"/>
    </location>
    <ligand>
        <name>(S)-2,3,4,5-tetrahydrodipicolinate</name>
        <dbReference type="ChEBI" id="CHEBI:16845"/>
    </ligand>
</feature>
<evidence type="ECO:0000256" key="11">
    <source>
        <dbReference type="ARBA" id="ARBA00049396"/>
    </source>
</evidence>
<evidence type="ECO:0000256" key="3">
    <source>
        <dbReference type="ARBA" id="ARBA00022857"/>
    </source>
</evidence>
<evidence type="ECO:0000256" key="12">
    <source>
        <dbReference type="HAMAP-Rule" id="MF_00102"/>
    </source>
</evidence>
<gene>
    <name evidence="12" type="primary">dapB</name>
    <name evidence="15" type="ORF">A3A03_01145</name>
</gene>
<evidence type="ECO:0000313" key="15">
    <source>
        <dbReference type="EMBL" id="OGI94655.1"/>
    </source>
</evidence>
<comment type="caution">
    <text evidence="15">The sequence shown here is derived from an EMBL/GenBank/DDBJ whole genome shotgun (WGS) entry which is preliminary data.</text>
</comment>
<keyword evidence="4 12" id="KW-0220">Diaminopimelate biosynthesis</keyword>
<dbReference type="InterPro" id="IPR022663">
    <property type="entry name" value="DapB_C"/>
</dbReference>
<evidence type="ECO:0000259" key="14">
    <source>
        <dbReference type="Pfam" id="PF05173"/>
    </source>
</evidence>
<keyword evidence="3 12" id="KW-0521">NADP</keyword>
<comment type="caution">
    <text evidence="12">Lacks conserved residue(s) required for the propagation of feature annotation.</text>
</comment>
<sequence length="220" mass="24221">MKIALIGYGKMGKEIDILCNESKIFEVISISFKKKDDSLDLKGIAKADVAIDFTSKDVVLQNIEEVAKIGVNLVIGTTGWYDHLQEVKKIATKYKIGLLYAPNFSIGANIFFRMAAFSAKLFAKFPDYDVYGLEIHHKAKLDSPSGTALKIASQIEGLNFTSIRAGRNPGFHEVVFDSQADSITISHQAHNRLGFAKGALVAAEFIKNKKGVFAFEDVLE</sequence>
<evidence type="ECO:0000256" key="2">
    <source>
        <dbReference type="ARBA" id="ARBA00022605"/>
    </source>
</evidence>
<dbReference type="PANTHER" id="PTHR20836:SF0">
    <property type="entry name" value="4-HYDROXY-TETRAHYDRODIPICOLINATE REDUCTASE 1, CHLOROPLASTIC-RELATED"/>
    <property type="match status" value="1"/>
</dbReference>
<dbReference type="Pfam" id="PF05173">
    <property type="entry name" value="DapB_C"/>
    <property type="match status" value="1"/>
</dbReference>
<comment type="function">
    <text evidence="12">Catalyzes the conversion of 4-hydroxy-tetrahydrodipicolinate (HTPA) to tetrahydrodipicolinate.</text>
</comment>
<dbReference type="GO" id="GO:0016726">
    <property type="term" value="F:oxidoreductase activity, acting on CH or CH2 groups, NAD or NADP as acceptor"/>
    <property type="evidence" value="ECO:0007669"/>
    <property type="project" value="UniProtKB-UniRule"/>
</dbReference>
<evidence type="ECO:0000256" key="9">
    <source>
        <dbReference type="ARBA" id="ARBA00038983"/>
    </source>
</evidence>
<comment type="similarity">
    <text evidence="1 12">Belongs to the DapB family.</text>
</comment>
<keyword evidence="5 12" id="KW-0560">Oxidoreductase</keyword>
<dbReference type="GO" id="GO:0050661">
    <property type="term" value="F:NADP binding"/>
    <property type="evidence" value="ECO:0007669"/>
    <property type="project" value="UniProtKB-UniRule"/>
</dbReference>
<evidence type="ECO:0000256" key="10">
    <source>
        <dbReference type="ARBA" id="ARBA00049080"/>
    </source>
</evidence>
<organism evidence="15 16">
    <name type="scientific">Candidatus Nomurabacteria bacterium RIFCSPLOWO2_01_FULL_40_18</name>
    <dbReference type="NCBI Taxonomy" id="1801773"/>
    <lineage>
        <taxon>Bacteria</taxon>
        <taxon>Candidatus Nomuraibacteriota</taxon>
    </lineage>
</organism>
<comment type="catalytic activity">
    <reaction evidence="11 12">
        <text>(S)-2,3,4,5-tetrahydrodipicolinate + NAD(+) + H2O = (2S,4S)-4-hydroxy-2,3,4,5-tetrahydrodipicolinate + NADH + H(+)</text>
        <dbReference type="Rhea" id="RHEA:35323"/>
        <dbReference type="ChEBI" id="CHEBI:15377"/>
        <dbReference type="ChEBI" id="CHEBI:15378"/>
        <dbReference type="ChEBI" id="CHEBI:16845"/>
        <dbReference type="ChEBI" id="CHEBI:57540"/>
        <dbReference type="ChEBI" id="CHEBI:57945"/>
        <dbReference type="ChEBI" id="CHEBI:67139"/>
        <dbReference type="EC" id="1.17.1.8"/>
    </reaction>
</comment>
<feature type="active site" description="Proton donor/acceptor" evidence="12">
    <location>
        <position position="136"/>
    </location>
</feature>
<dbReference type="InterPro" id="IPR023940">
    <property type="entry name" value="DHDPR_bac"/>
</dbReference>
<dbReference type="SUPFAM" id="SSF55347">
    <property type="entry name" value="Glyceraldehyde-3-phosphate dehydrogenase-like, C-terminal domain"/>
    <property type="match status" value="1"/>
</dbReference>
<dbReference type="GO" id="GO:0009089">
    <property type="term" value="P:lysine biosynthetic process via diaminopimelate"/>
    <property type="evidence" value="ECO:0007669"/>
    <property type="project" value="UniProtKB-UniRule"/>
</dbReference>
<dbReference type="InterPro" id="IPR000846">
    <property type="entry name" value="DapB_N"/>
</dbReference>
<dbReference type="EC" id="1.17.1.8" evidence="9 12"/>
<dbReference type="SUPFAM" id="SSF51735">
    <property type="entry name" value="NAD(P)-binding Rossmann-fold domains"/>
    <property type="match status" value="1"/>
</dbReference>
<feature type="binding site" evidence="12">
    <location>
        <position position="137"/>
    </location>
    <ligand>
        <name>(S)-2,3,4,5-tetrahydrodipicolinate</name>
        <dbReference type="ChEBI" id="CHEBI:16845"/>
    </ligand>
</feature>
<accession>A0A1F6XKH6</accession>
<name>A0A1F6XKH6_9BACT</name>
<dbReference type="GO" id="GO:0019877">
    <property type="term" value="P:diaminopimelate biosynthetic process"/>
    <property type="evidence" value="ECO:0007669"/>
    <property type="project" value="UniProtKB-UniRule"/>
</dbReference>